<accession>A3ZML1</accession>
<sequence length="41" mass="4674">MAQAGAIHMAIRVLRWRSVRLVEYGKPHSSAVDFVREHANN</sequence>
<evidence type="ECO:0000313" key="1">
    <source>
        <dbReference type="EMBL" id="EAQ82184.1"/>
    </source>
</evidence>
<dbReference type="AlphaFoldDB" id="A3ZML1"/>
<gene>
    <name evidence="1" type="ORF">DSM3645_00680</name>
</gene>
<dbReference type="STRING" id="314230.DSM3645_00680"/>
<proteinExistence type="predicted"/>
<comment type="caution">
    <text evidence="1">The sequence shown here is derived from an EMBL/GenBank/DDBJ whole genome shotgun (WGS) entry which is preliminary data.</text>
</comment>
<name>A3ZML1_9BACT</name>
<dbReference type="EMBL" id="AANZ01000002">
    <property type="protein sequence ID" value="EAQ82184.1"/>
    <property type="molecule type" value="Genomic_DNA"/>
</dbReference>
<organism evidence="1 2">
    <name type="scientific">Blastopirellula marina DSM 3645</name>
    <dbReference type="NCBI Taxonomy" id="314230"/>
    <lineage>
        <taxon>Bacteria</taxon>
        <taxon>Pseudomonadati</taxon>
        <taxon>Planctomycetota</taxon>
        <taxon>Planctomycetia</taxon>
        <taxon>Pirellulales</taxon>
        <taxon>Pirellulaceae</taxon>
        <taxon>Blastopirellula</taxon>
    </lineage>
</organism>
<dbReference type="Proteomes" id="UP000004358">
    <property type="component" value="Unassembled WGS sequence"/>
</dbReference>
<dbReference type="HOGENOM" id="CLU_3266470_0_0_0"/>
<evidence type="ECO:0000313" key="2">
    <source>
        <dbReference type="Proteomes" id="UP000004358"/>
    </source>
</evidence>
<protein>
    <submittedName>
        <fullName evidence="1">Uncharacterized protein</fullName>
    </submittedName>
</protein>
<reference evidence="1 2" key="1">
    <citation type="submission" date="2006-02" db="EMBL/GenBank/DDBJ databases">
        <authorList>
            <person name="Amann R."/>
            <person name="Ferriera S."/>
            <person name="Johnson J."/>
            <person name="Kravitz S."/>
            <person name="Halpern A."/>
            <person name="Remington K."/>
            <person name="Beeson K."/>
            <person name="Tran B."/>
            <person name="Rogers Y.-H."/>
            <person name="Friedman R."/>
            <person name="Venter J.C."/>
        </authorList>
    </citation>
    <scope>NUCLEOTIDE SEQUENCE [LARGE SCALE GENOMIC DNA]</scope>
    <source>
        <strain evidence="1 2">DSM 3645</strain>
    </source>
</reference>